<dbReference type="GO" id="GO:0009279">
    <property type="term" value="C:cell outer membrane"/>
    <property type="evidence" value="ECO:0007669"/>
    <property type="project" value="UniProtKB-SubCell"/>
</dbReference>
<evidence type="ECO:0000256" key="5">
    <source>
        <dbReference type="ARBA" id="ARBA00023237"/>
    </source>
</evidence>
<comment type="subcellular location">
    <subcellularLocation>
        <location evidence="1">Cell outer membrane</location>
    </subcellularLocation>
</comment>
<keyword evidence="5" id="KW-0998">Cell outer membrane</keyword>
<evidence type="ECO:0000313" key="8">
    <source>
        <dbReference type="EMBL" id="MBL6447934.1"/>
    </source>
</evidence>
<keyword evidence="3" id="KW-0732">Signal</keyword>
<dbReference type="InterPro" id="IPR033985">
    <property type="entry name" value="SusD-like_N"/>
</dbReference>
<evidence type="ECO:0000259" key="6">
    <source>
        <dbReference type="Pfam" id="PF07980"/>
    </source>
</evidence>
<evidence type="ECO:0000256" key="3">
    <source>
        <dbReference type="ARBA" id="ARBA00022729"/>
    </source>
</evidence>
<name>A0A937KCZ4_9BACT</name>
<reference evidence="8" key="1">
    <citation type="submission" date="2021-01" db="EMBL/GenBank/DDBJ databases">
        <title>Fulvivirga kasyanovii gen. nov., sp nov., a novel member of the phylum Bacteroidetes isolated from seawater in a mussel farm.</title>
        <authorList>
            <person name="Zhao L.-H."/>
            <person name="Wang Z.-J."/>
        </authorList>
    </citation>
    <scope>NUCLEOTIDE SEQUENCE</scope>
    <source>
        <strain evidence="8">29W222</strain>
    </source>
</reference>
<evidence type="ECO:0000256" key="1">
    <source>
        <dbReference type="ARBA" id="ARBA00004442"/>
    </source>
</evidence>
<dbReference type="Gene3D" id="1.25.40.390">
    <property type="match status" value="1"/>
</dbReference>
<evidence type="ECO:0000313" key="9">
    <source>
        <dbReference type="Proteomes" id="UP000614216"/>
    </source>
</evidence>
<dbReference type="Pfam" id="PF14322">
    <property type="entry name" value="SusD-like_3"/>
    <property type="match status" value="1"/>
</dbReference>
<evidence type="ECO:0000256" key="4">
    <source>
        <dbReference type="ARBA" id="ARBA00023136"/>
    </source>
</evidence>
<dbReference type="InterPro" id="IPR012944">
    <property type="entry name" value="SusD_RagB_dom"/>
</dbReference>
<dbReference type="AlphaFoldDB" id="A0A937KCZ4"/>
<comment type="similarity">
    <text evidence="2">Belongs to the SusD family.</text>
</comment>
<dbReference type="InterPro" id="IPR011990">
    <property type="entry name" value="TPR-like_helical_dom_sf"/>
</dbReference>
<keyword evidence="4" id="KW-0472">Membrane</keyword>
<evidence type="ECO:0000256" key="2">
    <source>
        <dbReference type="ARBA" id="ARBA00006275"/>
    </source>
</evidence>
<evidence type="ECO:0000259" key="7">
    <source>
        <dbReference type="Pfam" id="PF14322"/>
    </source>
</evidence>
<organism evidence="8 9">
    <name type="scientific">Fulvivirga marina</name>
    <dbReference type="NCBI Taxonomy" id="2494733"/>
    <lineage>
        <taxon>Bacteria</taxon>
        <taxon>Pseudomonadati</taxon>
        <taxon>Bacteroidota</taxon>
        <taxon>Cytophagia</taxon>
        <taxon>Cytophagales</taxon>
        <taxon>Fulvivirgaceae</taxon>
        <taxon>Fulvivirga</taxon>
    </lineage>
</organism>
<accession>A0A937KCZ4</accession>
<protein>
    <submittedName>
        <fullName evidence="8">RagB/SusD family nutrient uptake outer membrane protein</fullName>
    </submittedName>
</protein>
<dbReference type="PROSITE" id="PS51257">
    <property type="entry name" value="PROKAR_LIPOPROTEIN"/>
    <property type="match status" value="1"/>
</dbReference>
<dbReference type="SUPFAM" id="SSF48452">
    <property type="entry name" value="TPR-like"/>
    <property type="match status" value="1"/>
</dbReference>
<gene>
    <name evidence="8" type="ORF">JMN32_16580</name>
</gene>
<keyword evidence="9" id="KW-1185">Reference proteome</keyword>
<dbReference type="Proteomes" id="UP000614216">
    <property type="component" value="Unassembled WGS sequence"/>
</dbReference>
<dbReference type="RefSeq" id="WP_202857477.1">
    <property type="nucleotide sequence ID" value="NZ_JAEUGD010000058.1"/>
</dbReference>
<dbReference type="EMBL" id="JAEUGD010000058">
    <property type="protein sequence ID" value="MBL6447934.1"/>
    <property type="molecule type" value="Genomic_DNA"/>
</dbReference>
<proteinExistence type="inferred from homology"/>
<dbReference type="Pfam" id="PF07980">
    <property type="entry name" value="SusD_RagB"/>
    <property type="match status" value="1"/>
</dbReference>
<comment type="caution">
    <text evidence="8">The sequence shown here is derived from an EMBL/GenBank/DDBJ whole genome shotgun (WGS) entry which is preliminary data.</text>
</comment>
<sequence length="535" mass="59138">MKTKFTLIISFILSLTISSCEKEYLEYPSTTQPTVDNYYNTAGEVYGATGLLYGRVWSRWFDKAFTSVGDVLGGTVTGVAGNSQYNSFYNFNIQSTDGLVGDTWTSCYKAAGNASVLIETFELKKEQIGEQPFLTIGIAEARFIRAFAYFYIARTFGDAPIVESPLALTKSGNSLVPRYFQADVLRFAIEDLKFAEENLPEAAYQLGRVTSYSAKGLMAKVYLYMKDYDNAKAKAKEVIDYANATGLIGLYPDYNELFTSSVVGRGNVESLFALQWTTDASWNGGNRFMTYAAPKPLVAPAPTNSTAGWSAVIPSIDMLDPATGYANGDMRRQWSVMEHGFHRDDWVNDSYPGGFTYDTTGMATDNTYIFTATRSNIQKYMVGPNRSGEPVNTNAHSSMPTYILRYADVLLIYAEAAMGGGGATADAQALEAFNAVHTRAGLDPVTNLTIDELLHERKVEFAFEGDYWFDIQRQGLAKASEMVANQERGTYDNNKVLNSFKATIPSGFNLYLPVPQSETVINPLLLDDPVSYYDN</sequence>
<feature type="domain" description="RagB/SusD" evidence="6">
    <location>
        <begin position="300"/>
        <end position="525"/>
    </location>
</feature>
<feature type="domain" description="SusD-like N-terminal" evidence="7">
    <location>
        <begin position="79"/>
        <end position="223"/>
    </location>
</feature>